<dbReference type="EMBL" id="BAABME010001168">
    <property type="protein sequence ID" value="GAA0147982.1"/>
    <property type="molecule type" value="Genomic_DNA"/>
</dbReference>
<evidence type="ECO:0000256" key="3">
    <source>
        <dbReference type="ARBA" id="ARBA00023274"/>
    </source>
</evidence>
<dbReference type="GO" id="GO:0005840">
    <property type="term" value="C:ribosome"/>
    <property type="evidence" value="ECO:0007669"/>
    <property type="project" value="UniProtKB-KW"/>
</dbReference>
<proteinExistence type="inferred from homology"/>
<evidence type="ECO:0000313" key="5">
    <source>
        <dbReference type="Proteomes" id="UP001454036"/>
    </source>
</evidence>
<evidence type="ECO:0000256" key="2">
    <source>
        <dbReference type="ARBA" id="ARBA00022980"/>
    </source>
</evidence>
<keyword evidence="5" id="KW-1185">Reference proteome</keyword>
<dbReference type="GO" id="GO:1990904">
    <property type="term" value="C:ribonucleoprotein complex"/>
    <property type="evidence" value="ECO:0007669"/>
    <property type="project" value="UniProtKB-KW"/>
</dbReference>
<protein>
    <submittedName>
        <fullName evidence="4">Ribosomal protein</fullName>
    </submittedName>
</protein>
<evidence type="ECO:0000313" key="4">
    <source>
        <dbReference type="EMBL" id="GAA0147982.1"/>
    </source>
</evidence>
<comment type="similarity">
    <text evidence="1">Belongs to the universal ribosomal protein uS11 family.</text>
</comment>
<dbReference type="Gene3D" id="3.30.420.80">
    <property type="entry name" value="Ribosomal protein S11"/>
    <property type="match status" value="1"/>
</dbReference>
<dbReference type="GO" id="GO:0003735">
    <property type="term" value="F:structural constituent of ribosome"/>
    <property type="evidence" value="ECO:0007669"/>
    <property type="project" value="InterPro"/>
</dbReference>
<dbReference type="InterPro" id="IPR036967">
    <property type="entry name" value="Ribosomal_uS11_sf"/>
</dbReference>
<dbReference type="SUPFAM" id="SSF53137">
    <property type="entry name" value="Translational machinery components"/>
    <property type="match status" value="1"/>
</dbReference>
<keyword evidence="3" id="KW-0687">Ribonucleoprotein</keyword>
<name>A0AAV3P8H9_LITER</name>
<comment type="caution">
    <text evidence="4">The sequence shown here is derived from an EMBL/GenBank/DDBJ whole genome shotgun (WGS) entry which is preliminary data.</text>
</comment>
<accession>A0AAV3P8H9</accession>
<dbReference type="GO" id="GO:0006412">
    <property type="term" value="P:translation"/>
    <property type="evidence" value="ECO:0007669"/>
    <property type="project" value="InterPro"/>
</dbReference>
<dbReference type="PANTHER" id="PTHR11759">
    <property type="entry name" value="40S RIBOSOMAL PROTEIN S14/30S RIBOSOMAL PROTEIN S11"/>
    <property type="match status" value="1"/>
</dbReference>
<organism evidence="4 5">
    <name type="scientific">Lithospermum erythrorhizon</name>
    <name type="common">Purple gromwell</name>
    <name type="synonym">Lithospermum officinale var. erythrorhizon</name>
    <dbReference type="NCBI Taxonomy" id="34254"/>
    <lineage>
        <taxon>Eukaryota</taxon>
        <taxon>Viridiplantae</taxon>
        <taxon>Streptophyta</taxon>
        <taxon>Embryophyta</taxon>
        <taxon>Tracheophyta</taxon>
        <taxon>Spermatophyta</taxon>
        <taxon>Magnoliopsida</taxon>
        <taxon>eudicotyledons</taxon>
        <taxon>Gunneridae</taxon>
        <taxon>Pentapetalae</taxon>
        <taxon>asterids</taxon>
        <taxon>lamiids</taxon>
        <taxon>Boraginales</taxon>
        <taxon>Boraginaceae</taxon>
        <taxon>Boraginoideae</taxon>
        <taxon>Lithospermeae</taxon>
        <taxon>Lithospermum</taxon>
    </lineage>
</organism>
<keyword evidence="2 4" id="KW-0689">Ribosomal protein</keyword>
<dbReference type="Proteomes" id="UP001454036">
    <property type="component" value="Unassembled WGS sequence"/>
</dbReference>
<gene>
    <name evidence="4" type="ORF">LIER_07547</name>
</gene>
<evidence type="ECO:0000256" key="1">
    <source>
        <dbReference type="ARBA" id="ARBA00006194"/>
    </source>
</evidence>
<sequence>MFLRQIFSKASGPVDSIGKSKFCNIVQSSLIGKFGVISTSEKVNANIPLQWAFGFEKFIHSGSAKEFEAAGDSRSPEIDRSTVDPNMNNVLNLLDRNAGIGMNRGWNPRNANSEIGRSTVDPNLNSLANSGSANIGGLDLERNEFKGLYSYIPGVNIEKDADIVHIKMLKNNTFVTVTDSNGNKKFGASAGKLTDKGGKVSRYAAEAIAEQIGRDARGRGIKSVVVKVNGFIYFKKKRQAILSLKEGYSHSRGDKNPVVYIEDTTRRPHNGCRLRKQRRV</sequence>
<reference evidence="4 5" key="1">
    <citation type="submission" date="2024-01" db="EMBL/GenBank/DDBJ databases">
        <title>The complete chloroplast genome sequence of Lithospermum erythrorhizon: insights into the phylogenetic relationship among Boraginaceae species and the maternal lineages of purple gromwells.</title>
        <authorList>
            <person name="Okada T."/>
            <person name="Watanabe K."/>
        </authorList>
    </citation>
    <scope>NUCLEOTIDE SEQUENCE [LARGE SCALE GENOMIC DNA]</scope>
</reference>
<dbReference type="AlphaFoldDB" id="A0AAV3P8H9"/>
<dbReference type="InterPro" id="IPR001971">
    <property type="entry name" value="Ribosomal_uS11"/>
</dbReference>
<dbReference type="Pfam" id="PF00411">
    <property type="entry name" value="Ribosomal_S11"/>
    <property type="match status" value="1"/>
</dbReference>
<dbReference type="HAMAP" id="MF_01310">
    <property type="entry name" value="Ribosomal_uS11"/>
    <property type="match status" value="1"/>
</dbReference>